<feature type="domain" description="Glycogen debranching enzyme C-terminal" evidence="1">
    <location>
        <begin position="972"/>
        <end position="1390"/>
    </location>
</feature>
<evidence type="ECO:0000259" key="3">
    <source>
        <dbReference type="Pfam" id="PF14702"/>
    </source>
</evidence>
<dbReference type="Gene3D" id="3.20.20.80">
    <property type="entry name" value="Glycosidases"/>
    <property type="match status" value="2"/>
</dbReference>
<dbReference type="Pfam" id="PF14701">
    <property type="entry name" value="hDGE_amylase"/>
    <property type="match status" value="1"/>
</dbReference>
<dbReference type="SUPFAM" id="SSF48208">
    <property type="entry name" value="Six-hairpin glycosidases"/>
    <property type="match status" value="1"/>
</dbReference>
<dbReference type="SUPFAM" id="SSF51445">
    <property type="entry name" value="(Trans)glycosidases"/>
    <property type="match status" value="1"/>
</dbReference>
<name>A0ABN7T7H0_OIKDI</name>
<reference evidence="4 5" key="1">
    <citation type="submission" date="2021-04" db="EMBL/GenBank/DDBJ databases">
        <authorList>
            <person name="Bliznina A."/>
        </authorList>
    </citation>
    <scope>NUCLEOTIDE SEQUENCE [LARGE SCALE GENOMIC DNA]</scope>
</reference>
<dbReference type="PANTHER" id="PTHR10569:SF2">
    <property type="entry name" value="GLYCOGEN DEBRANCHING ENZYME"/>
    <property type="match status" value="1"/>
</dbReference>
<dbReference type="Gene3D" id="1.50.10.10">
    <property type="match status" value="1"/>
</dbReference>
<dbReference type="EMBL" id="OU015567">
    <property type="protein sequence ID" value="CAG5111520.1"/>
    <property type="molecule type" value="Genomic_DNA"/>
</dbReference>
<dbReference type="InterPro" id="IPR032792">
    <property type="entry name" value="AGL_glucanoTrfase"/>
</dbReference>
<feature type="domain" description="Glycogen debranching enzyme central" evidence="3">
    <location>
        <begin position="649"/>
        <end position="891"/>
    </location>
</feature>
<sequence length="1398" mass="158198">MRWLDLTRVKSNLFILDIEVDVALCVSSVLFSKKVGIFIEVDENTPDRKLRPLEWQKSPPVWKSAYDHFAVFRPSRHGSYKFSVIDEHGESQLTGYLKIAPPKTFEASSVVTLMPKLMGQFSEWGGVFDRVEELGYDAVHFTPLQKIGSSKSPYSIADQLQLEPSFNVEQKELEEFLKTSSFKFVHDAVWNHTATNSEWVKSNPEIGYNLFNSLHLIPAYFIDHELRAISNELSESEAEIHSETDLQKLGELILSRLRGLLLYQFYQCDVESEVLRFKQAISAFLNSPIPVPEKPKNLSLESKWARGEKFARKVDFGDEVSRVGNLIKARELRPEEALAHFKITIDWLNEIEEDKMLEHLNSAVNGTLGTVRYERLDQNGPKKGPITVENPLCPRYFYCLDSTISPEVIMEDVEKRKNVLAHNGWVMNWNPLKNFAGDPECDVYLRRELCAWDDSIKLNYGDGPEHCPVLWKRMEEYTRWLARHGSAIRIDNCHSTPLNVAEFFLHCARDENKDVVVIAELFTASKEQDDQFVSQLGLDYLIREALQSHNNGDYCQTIRAFCGMPIASLESTREISKLAPGLLMDASHDNPSLYESRPIESFLTTAAIASFSASPVGSNYFYDQLVPKHVNIVNETRRYSTKSSSNFPRRALNDIRKEMSSSGANLINLECRENACVITRRDPENRREYILVSGNIYDKNSPLSSQTITLNTTLENIKVRLHSRLTFKDENFTNDEEIINGLSAEYFTEENVDLETCSFIEKTSPCSYSITLAAGAVIVLTGRVPSEETEKLSKCSNLANSPSVSQEVLDQLTLLDLNQILFSCKKEEMSNKGEQHGVYNLPGHGEFPYAGFAGLYQFLLEQSQSIPSDWKPLAQNMSEGTWLVDYLINRIDNQALKNHLHELFEPLRIVPKAFVPKIHLKFLQNITEALFDEVLGRFPEWIRETRFTRYSSIATVAIHGNVRGATYPIDKGEKKCSMAAGLPHFAEGIWRCWGRDSLIALKGTLIVTGRLEEAWEVIKAFGTTLRHGLIPNLLGEGKVSRYNCRDATWFWLHSIKDIFNAGLTDILTRKVRLCYADDDAPLDLENGPEFEVQELVQQILQRHVDGIDFVERNAGPQIDMQMKQEGFHVRTKVDRKTGFPMGGNRWNCGTWMDKMGESDLAGNRGYPSTPRDGAPVEIVGLCFAVVAWLHKMHEDGLYPHAGVECDGAMMTWFDWANRIRNNFEKCFFIQFGVSDSFYGDTYQSSVPGADSQLRCNFPIALAVAPALVSPENAIVALSTVHEKLKSGLGLRTLSPEDDNYRPSYFSDDSLDPSTAKGANYHNGPSWVWPLGYFLRAGEKFGLNFGNEALAAHDDHIFASPWMGLPELQNENGADCPGSCPIQAWSTATLIDFASQMHK</sequence>
<dbReference type="InterPro" id="IPR017853">
    <property type="entry name" value="GH"/>
</dbReference>
<organism evidence="4 5">
    <name type="scientific">Oikopleura dioica</name>
    <name type="common">Tunicate</name>
    <dbReference type="NCBI Taxonomy" id="34765"/>
    <lineage>
        <taxon>Eukaryota</taxon>
        <taxon>Metazoa</taxon>
        <taxon>Chordata</taxon>
        <taxon>Tunicata</taxon>
        <taxon>Appendicularia</taxon>
        <taxon>Copelata</taxon>
        <taxon>Oikopleuridae</taxon>
        <taxon>Oikopleura</taxon>
    </lineage>
</organism>
<dbReference type="InterPro" id="IPR032788">
    <property type="entry name" value="AGL_central"/>
</dbReference>
<evidence type="ECO:0000313" key="4">
    <source>
        <dbReference type="EMBL" id="CAG5111520.1"/>
    </source>
</evidence>
<gene>
    <name evidence="4" type="ORF">OKIOD_LOCUS14587</name>
</gene>
<feature type="domain" description="Glycogen debranching enzyme glucanotransferase" evidence="2">
    <location>
        <begin position="106"/>
        <end position="515"/>
    </location>
</feature>
<protein>
    <submittedName>
        <fullName evidence="4">Oidioi.mRNA.OKI2018_I69.chr2.g5822.t1.cds</fullName>
    </submittedName>
</protein>
<dbReference type="InterPro" id="IPR032790">
    <property type="entry name" value="GDE_C"/>
</dbReference>
<evidence type="ECO:0000259" key="2">
    <source>
        <dbReference type="Pfam" id="PF14701"/>
    </source>
</evidence>
<dbReference type="InterPro" id="IPR012341">
    <property type="entry name" value="6hp_glycosidase-like_sf"/>
</dbReference>
<dbReference type="InterPro" id="IPR010401">
    <property type="entry name" value="AGL/Gdb1"/>
</dbReference>
<dbReference type="Pfam" id="PF14702">
    <property type="entry name" value="hGDE_central"/>
    <property type="match status" value="1"/>
</dbReference>
<proteinExistence type="predicted"/>
<accession>A0ABN7T7H0</accession>
<dbReference type="InterPro" id="IPR008928">
    <property type="entry name" value="6-hairpin_glycosidase_sf"/>
</dbReference>
<dbReference type="Proteomes" id="UP001158576">
    <property type="component" value="Chromosome 2"/>
</dbReference>
<dbReference type="Pfam" id="PF06202">
    <property type="entry name" value="GDE_C"/>
    <property type="match status" value="1"/>
</dbReference>
<evidence type="ECO:0000313" key="5">
    <source>
        <dbReference type="Proteomes" id="UP001158576"/>
    </source>
</evidence>
<dbReference type="PANTHER" id="PTHR10569">
    <property type="entry name" value="GLYCOGEN DEBRANCHING ENZYME"/>
    <property type="match status" value="1"/>
</dbReference>
<keyword evidence="5" id="KW-1185">Reference proteome</keyword>
<evidence type="ECO:0000259" key="1">
    <source>
        <dbReference type="Pfam" id="PF06202"/>
    </source>
</evidence>